<keyword evidence="6" id="KW-0227">DNA damage</keyword>
<comment type="function">
    <text evidence="6">DNA repair enzyme involved in the repair of deaminated bases. Selectively cleaves double-stranded DNA at the second phosphodiester bond 3' to a deoxyinosine leaving behind the intact lesion on the nicked DNA.</text>
</comment>
<keyword evidence="5 6" id="KW-0378">Hydrolase</keyword>
<dbReference type="GO" id="GO:0003727">
    <property type="term" value="F:single-stranded RNA binding"/>
    <property type="evidence" value="ECO:0007669"/>
    <property type="project" value="TreeGrafter"/>
</dbReference>
<dbReference type="EC" id="3.1.21.7" evidence="6"/>
<comment type="catalytic activity">
    <reaction evidence="6">
        <text>Endonucleolytic cleavage at apurinic or apyrimidinic sites to products with a 5'-phosphate.</text>
        <dbReference type="EC" id="3.1.21.7"/>
    </reaction>
</comment>
<dbReference type="Proteomes" id="UP000319783">
    <property type="component" value="Unassembled WGS sequence"/>
</dbReference>
<dbReference type="GO" id="GO:0006281">
    <property type="term" value="P:DNA repair"/>
    <property type="evidence" value="ECO:0007669"/>
    <property type="project" value="UniProtKB-UniRule"/>
</dbReference>
<gene>
    <name evidence="6" type="primary">nfi</name>
    <name evidence="7" type="ORF">JETT_1798</name>
</gene>
<evidence type="ECO:0000256" key="1">
    <source>
        <dbReference type="ARBA" id="ARBA00004496"/>
    </source>
</evidence>
<feature type="site" description="Interaction with target DNA" evidence="6">
    <location>
        <position position="82"/>
    </location>
</feature>
<keyword evidence="4 6" id="KW-0255">Endonuclease</keyword>
<dbReference type="CDD" id="cd06559">
    <property type="entry name" value="Endonuclease_V"/>
    <property type="match status" value="1"/>
</dbReference>
<comment type="cofactor">
    <cofactor evidence="6">
        <name>Mg(2+)</name>
        <dbReference type="ChEBI" id="CHEBI:18420"/>
    </cofactor>
</comment>
<dbReference type="HAMAP" id="MF_00801">
    <property type="entry name" value="Endonuclease_5"/>
    <property type="match status" value="1"/>
</dbReference>
<name>A0A533QBX7_9BACT</name>
<reference evidence="7 8" key="1">
    <citation type="submission" date="2019-04" db="EMBL/GenBank/DDBJ databases">
        <title>Genome of a novel bacterium Candidatus Jettenia ecosi reconstructed from metagenome of an anammox bioreactor.</title>
        <authorList>
            <person name="Mardanov A.V."/>
            <person name="Beletsky A.V."/>
            <person name="Ravin N.V."/>
            <person name="Botchkova E.A."/>
            <person name="Litti Y.V."/>
            <person name="Nozhevnikova A.N."/>
        </authorList>
    </citation>
    <scope>NUCLEOTIDE SEQUENCE [LARGE SCALE GENOMIC DNA]</scope>
    <source>
        <strain evidence="7">J2</strain>
    </source>
</reference>
<comment type="subcellular location">
    <subcellularLocation>
        <location evidence="1 6">Cytoplasm</location>
    </subcellularLocation>
</comment>
<keyword evidence="6" id="KW-0234">DNA repair</keyword>
<comment type="similarity">
    <text evidence="6">Belongs to the endonuclease V family.</text>
</comment>
<dbReference type="PANTHER" id="PTHR28511:SF1">
    <property type="entry name" value="ENDONUCLEASE V"/>
    <property type="match status" value="1"/>
</dbReference>
<dbReference type="PANTHER" id="PTHR28511">
    <property type="entry name" value="ENDONUCLEASE V"/>
    <property type="match status" value="1"/>
</dbReference>
<feature type="binding site" evidence="6">
    <location>
        <position position="43"/>
    </location>
    <ligand>
        <name>Mg(2+)</name>
        <dbReference type="ChEBI" id="CHEBI:18420"/>
    </ligand>
</feature>
<organism evidence="7 8">
    <name type="scientific">Candidatus Jettenia ecosi</name>
    <dbReference type="NCBI Taxonomy" id="2494326"/>
    <lineage>
        <taxon>Bacteria</taxon>
        <taxon>Pseudomonadati</taxon>
        <taxon>Planctomycetota</taxon>
        <taxon>Candidatus Brocadiia</taxon>
        <taxon>Candidatus Brocadiales</taxon>
        <taxon>Candidatus Brocadiaceae</taxon>
        <taxon>Candidatus Jettenia</taxon>
    </lineage>
</organism>
<dbReference type="Gene3D" id="3.30.2170.10">
    <property type="entry name" value="archaeoglobus fulgidus dsm 4304 superfamily"/>
    <property type="match status" value="1"/>
</dbReference>
<keyword evidence="6" id="KW-0479">Metal-binding</keyword>
<evidence type="ECO:0000256" key="3">
    <source>
        <dbReference type="ARBA" id="ARBA00022722"/>
    </source>
</evidence>
<protein>
    <recommendedName>
        <fullName evidence="6">Endonuclease V</fullName>
        <ecNumber evidence="6">3.1.21.7</ecNumber>
    </recommendedName>
    <alternativeName>
        <fullName evidence="6">Deoxyinosine 3'endonuclease</fullName>
    </alternativeName>
    <alternativeName>
        <fullName evidence="6">Deoxyribonuclease V</fullName>
        <shortName evidence="6">DNase V</shortName>
    </alternativeName>
</protein>
<dbReference type="Pfam" id="PF04493">
    <property type="entry name" value="Endonuclease_5"/>
    <property type="match status" value="1"/>
</dbReference>
<feature type="binding site" evidence="6">
    <location>
        <position position="112"/>
    </location>
    <ligand>
        <name>Mg(2+)</name>
        <dbReference type="ChEBI" id="CHEBI:18420"/>
    </ligand>
</feature>
<sequence>MKFNKLHAWNVDYKKAIQIQQTLRDLLIIKKSSGKIDTIAGADVSYDKQSDYFFAGVIVFTLNRHLEQIEEATAIDKARFPYIPGLLSFREAPILLKAFRKLKNEPDIILFDGQGIAHPRHLGLASHMGLFLDKPTIGCAKSRLVGEYGPVENAAGSYTKLLYKNEVVGAALRTKINTKPVFVSPGHKTNLAFAIRIVMASCSRYRIPEPTRQAHLLVNKLRKESHLQK</sequence>
<evidence type="ECO:0000256" key="4">
    <source>
        <dbReference type="ARBA" id="ARBA00022759"/>
    </source>
</evidence>
<dbReference type="InterPro" id="IPR007581">
    <property type="entry name" value="Endonuclease-V"/>
</dbReference>
<dbReference type="GO" id="GO:0016891">
    <property type="term" value="F:RNA endonuclease activity producing 5'-phosphomonoesters, hydrolytic mechanism"/>
    <property type="evidence" value="ECO:0007669"/>
    <property type="project" value="TreeGrafter"/>
</dbReference>
<keyword evidence="3 6" id="KW-0540">Nuclease</keyword>
<dbReference type="GO" id="GO:0005737">
    <property type="term" value="C:cytoplasm"/>
    <property type="evidence" value="ECO:0007669"/>
    <property type="project" value="UniProtKB-SubCell"/>
</dbReference>
<evidence type="ECO:0000313" key="7">
    <source>
        <dbReference type="EMBL" id="TLD41929.1"/>
    </source>
</evidence>
<proteinExistence type="inferred from homology"/>
<evidence type="ECO:0000256" key="6">
    <source>
        <dbReference type="HAMAP-Rule" id="MF_00801"/>
    </source>
</evidence>
<dbReference type="NCBIfam" id="NF008629">
    <property type="entry name" value="PRK11617.1"/>
    <property type="match status" value="1"/>
</dbReference>
<dbReference type="AlphaFoldDB" id="A0A533QBX7"/>
<evidence type="ECO:0000313" key="8">
    <source>
        <dbReference type="Proteomes" id="UP000319783"/>
    </source>
</evidence>
<dbReference type="GO" id="GO:0043737">
    <property type="term" value="F:deoxyribonuclease V activity"/>
    <property type="evidence" value="ECO:0007669"/>
    <property type="project" value="UniProtKB-UniRule"/>
</dbReference>
<accession>A0A533QBX7</accession>
<dbReference type="EMBL" id="SULG01000032">
    <property type="protein sequence ID" value="TLD41929.1"/>
    <property type="molecule type" value="Genomic_DNA"/>
</dbReference>
<evidence type="ECO:0000256" key="5">
    <source>
        <dbReference type="ARBA" id="ARBA00022801"/>
    </source>
</evidence>
<dbReference type="GO" id="GO:0000287">
    <property type="term" value="F:magnesium ion binding"/>
    <property type="evidence" value="ECO:0007669"/>
    <property type="project" value="UniProtKB-UniRule"/>
</dbReference>
<keyword evidence="6" id="KW-0460">Magnesium</keyword>
<comment type="caution">
    <text evidence="7">The sequence shown here is derived from an EMBL/GenBank/DDBJ whole genome shotgun (WGS) entry which is preliminary data.</text>
</comment>
<keyword evidence="2 6" id="KW-0963">Cytoplasm</keyword>
<evidence type="ECO:0000256" key="2">
    <source>
        <dbReference type="ARBA" id="ARBA00022490"/>
    </source>
</evidence>